<name>A0A1K1QBL5_9FLAO</name>
<evidence type="ECO:0000313" key="1">
    <source>
        <dbReference type="EMBL" id="SFW57117.1"/>
    </source>
</evidence>
<sequence>MQADRLKQRIVIILTTGIFSCTSQIPMEKYEWIPSVNAPKNYPAEVYRGRFIARDGEVRIPAGHTLGAKNGQDWGMPGPAHYAGNDFHEVPEALEITWLSYRENKFYTGRFPLPEDTINRLFKKGFEDRKGRQKSYTVINVGMAPGGKVAVWLAGSGKKVEIGWFQAKDTLLTAEEFMPGSAVSLEEHIRSTIAEDVEASEVEQRIPYEQWETYRKRYLWYPELDFEDKKNTVEEVLITFYNGEDLFTTGNNPELSVYEERAVPKHILVTWKDEQENRYRLKTDFDEQEIFGVFRKAFGDSEEDRLPLLIRVAKGSRDARIFFRGKEEEIPVNKADLKLYPVSK</sequence>
<dbReference type="PROSITE" id="PS51257">
    <property type="entry name" value="PROKAR_LIPOPROTEIN"/>
    <property type="match status" value="1"/>
</dbReference>
<keyword evidence="2" id="KW-1185">Reference proteome</keyword>
<dbReference type="Proteomes" id="UP000182248">
    <property type="component" value="Unassembled WGS sequence"/>
</dbReference>
<evidence type="ECO:0000313" key="2">
    <source>
        <dbReference type="Proteomes" id="UP000182248"/>
    </source>
</evidence>
<reference evidence="1 2" key="1">
    <citation type="submission" date="2016-11" db="EMBL/GenBank/DDBJ databases">
        <authorList>
            <person name="Jaros S."/>
            <person name="Januszkiewicz K."/>
            <person name="Wedrychowicz H."/>
        </authorList>
    </citation>
    <scope>NUCLEOTIDE SEQUENCE [LARGE SCALE GENOMIC DNA]</scope>
    <source>
        <strain evidence="1 2">CGMCC 1.12145</strain>
    </source>
</reference>
<dbReference type="STRING" id="1150368.SAMN02927921_02412"/>
<dbReference type="EMBL" id="FPJE01000012">
    <property type="protein sequence ID" value="SFW57117.1"/>
    <property type="molecule type" value="Genomic_DNA"/>
</dbReference>
<dbReference type="AlphaFoldDB" id="A0A1K1QBL5"/>
<accession>A0A1K1QBL5</accession>
<evidence type="ECO:0008006" key="3">
    <source>
        <dbReference type="Google" id="ProtNLM"/>
    </source>
</evidence>
<organism evidence="1 2">
    <name type="scientific">Sinomicrobium oceani</name>
    <dbReference type="NCBI Taxonomy" id="1150368"/>
    <lineage>
        <taxon>Bacteria</taxon>
        <taxon>Pseudomonadati</taxon>
        <taxon>Bacteroidota</taxon>
        <taxon>Flavobacteriia</taxon>
        <taxon>Flavobacteriales</taxon>
        <taxon>Flavobacteriaceae</taxon>
        <taxon>Sinomicrobium</taxon>
    </lineage>
</organism>
<proteinExistence type="predicted"/>
<protein>
    <recommendedName>
        <fullName evidence="3">DUF2931 family protein</fullName>
    </recommendedName>
</protein>
<gene>
    <name evidence="1" type="ORF">SAMN02927921_02412</name>
</gene>
<dbReference type="OrthoDB" id="5702951at2"/>
<dbReference type="Pfam" id="PF11153">
    <property type="entry name" value="DUF2931"/>
    <property type="match status" value="1"/>
</dbReference>
<dbReference type="InterPro" id="IPR021326">
    <property type="entry name" value="DUF2931"/>
</dbReference>